<dbReference type="EMBL" id="JANCYW010000020">
    <property type="protein sequence ID" value="KAK4538737.1"/>
    <property type="molecule type" value="Genomic_DNA"/>
</dbReference>
<evidence type="ECO:0000256" key="1">
    <source>
        <dbReference type="ARBA" id="ARBA00005375"/>
    </source>
</evidence>
<feature type="compositionally biased region" description="Basic and acidic residues" evidence="3">
    <location>
        <begin position="52"/>
        <end position="62"/>
    </location>
</feature>
<evidence type="ECO:0000256" key="3">
    <source>
        <dbReference type="SAM" id="MobiDB-lite"/>
    </source>
</evidence>
<keyword evidence="4" id="KW-1133">Transmembrane helix</keyword>
<keyword evidence="4" id="KW-0472">Membrane</keyword>
<comment type="similarity">
    <text evidence="1">Belongs to the histidine acid phosphatase family.</text>
</comment>
<feature type="transmembrane region" description="Helical" evidence="4">
    <location>
        <begin position="451"/>
        <end position="470"/>
    </location>
</feature>
<dbReference type="InterPro" id="IPR050645">
    <property type="entry name" value="Histidine_acid_phosphatase"/>
</dbReference>
<dbReference type="AlphaFoldDB" id="A0AAV9J2D2"/>
<proteinExistence type="inferred from homology"/>
<dbReference type="PANTHER" id="PTHR11567:SF110">
    <property type="entry name" value="2-PHOSPHOXYLOSE PHOSPHATASE 1"/>
    <property type="match status" value="1"/>
</dbReference>
<dbReference type="Gene3D" id="3.40.50.1240">
    <property type="entry name" value="Phosphoglycerate mutase-like"/>
    <property type="match status" value="1"/>
</dbReference>
<dbReference type="InterPro" id="IPR033379">
    <property type="entry name" value="Acid_Pase_AS"/>
</dbReference>
<evidence type="ECO:0008006" key="7">
    <source>
        <dbReference type="Google" id="ProtNLM"/>
    </source>
</evidence>
<dbReference type="InterPro" id="IPR000560">
    <property type="entry name" value="His_Pase_clade-2"/>
</dbReference>
<evidence type="ECO:0000313" key="6">
    <source>
        <dbReference type="Proteomes" id="UP001301350"/>
    </source>
</evidence>
<name>A0AAV9J2D2_CYACA</name>
<dbReference type="PANTHER" id="PTHR11567">
    <property type="entry name" value="ACID PHOSPHATASE-RELATED"/>
    <property type="match status" value="1"/>
</dbReference>
<evidence type="ECO:0000256" key="4">
    <source>
        <dbReference type="SAM" id="Phobius"/>
    </source>
</evidence>
<dbReference type="Pfam" id="PF00328">
    <property type="entry name" value="His_Phos_2"/>
    <property type="match status" value="1"/>
</dbReference>
<gene>
    <name evidence="5" type="ORF">CDCA_CDCA20G4762</name>
</gene>
<feature type="region of interest" description="Disordered" evidence="3">
    <location>
        <begin position="52"/>
        <end position="78"/>
    </location>
</feature>
<feature type="transmembrane region" description="Helical" evidence="4">
    <location>
        <begin position="20"/>
        <end position="42"/>
    </location>
</feature>
<dbReference type="PROSITE" id="PS00616">
    <property type="entry name" value="HIS_ACID_PHOSPHAT_1"/>
    <property type="match status" value="1"/>
</dbReference>
<comment type="caution">
    <text evidence="5">The sequence shown here is derived from an EMBL/GenBank/DDBJ whole genome shotgun (WGS) entry which is preliminary data.</text>
</comment>
<keyword evidence="4" id="KW-0812">Transmembrane</keyword>
<dbReference type="GO" id="GO:0016791">
    <property type="term" value="F:phosphatase activity"/>
    <property type="evidence" value="ECO:0007669"/>
    <property type="project" value="TreeGrafter"/>
</dbReference>
<dbReference type="SUPFAM" id="SSF53254">
    <property type="entry name" value="Phosphoglycerate mutase-like"/>
    <property type="match status" value="1"/>
</dbReference>
<dbReference type="CDD" id="cd07061">
    <property type="entry name" value="HP_HAP_like"/>
    <property type="match status" value="1"/>
</dbReference>
<reference evidence="5 6" key="1">
    <citation type="submission" date="2022-07" db="EMBL/GenBank/DDBJ databases">
        <title>Genome-wide signatures of adaptation to extreme environments.</title>
        <authorList>
            <person name="Cho C.H."/>
            <person name="Yoon H.S."/>
        </authorList>
    </citation>
    <scope>NUCLEOTIDE SEQUENCE [LARGE SCALE GENOMIC DNA]</scope>
    <source>
        <strain evidence="5 6">DBV 063 E5</strain>
    </source>
</reference>
<protein>
    <recommendedName>
        <fullName evidence="7">Acid phosphatase</fullName>
    </recommendedName>
</protein>
<accession>A0AAV9J2D2</accession>
<evidence type="ECO:0000313" key="5">
    <source>
        <dbReference type="EMBL" id="KAK4538737.1"/>
    </source>
</evidence>
<keyword evidence="2" id="KW-0378">Hydrolase</keyword>
<sequence>MSRRRGQYRDRPRRPGRMIWYGTLGILWLCLLFWILVLLAAVPARSLERSASRPDVLSRDAGRASALPDDSAPYVPQHDGEDLSTLEMVIEVCRHGARAPLSTYPNDPRPYTRWPVGPGELTLYGAHRQYQLGQHMRAEYGQVIPQRYQVREVYIRSSNINRALMSAYAQAAGLFAADEAYTRGDEQRPGGLPGGWQAVPIHSDAIEHDHVMLPANGCPRWEALQRARQQSSEWAAQEREHAEFLDRLGRDVLGLSRPATLADADNAFDVWQCDDAEGIVLPANVTAAVRQQVERLYQWLFIGMYRGTEQARLSGGSLAHQLLTLLQQRAAGQRFERFALFSGHDTTLLALLSVLGALPKASPSFNATVILELHRRDPGDRWYVTARYDWKPLTVPGCAPECPLPQLARILKPLLVDPHDATTWNRLCRVRGDSWLDRVASGATSGGLQPLLLLLLAVLVVLLPLSFLLGKRYARVRATPTYQQL</sequence>
<dbReference type="Proteomes" id="UP001301350">
    <property type="component" value="Unassembled WGS sequence"/>
</dbReference>
<dbReference type="InterPro" id="IPR029033">
    <property type="entry name" value="His_PPase_superfam"/>
</dbReference>
<organism evidence="5 6">
    <name type="scientific">Cyanidium caldarium</name>
    <name type="common">Red alga</name>
    <dbReference type="NCBI Taxonomy" id="2771"/>
    <lineage>
        <taxon>Eukaryota</taxon>
        <taxon>Rhodophyta</taxon>
        <taxon>Bangiophyceae</taxon>
        <taxon>Cyanidiales</taxon>
        <taxon>Cyanidiaceae</taxon>
        <taxon>Cyanidium</taxon>
    </lineage>
</organism>
<evidence type="ECO:0000256" key="2">
    <source>
        <dbReference type="ARBA" id="ARBA00022801"/>
    </source>
</evidence>
<keyword evidence="6" id="KW-1185">Reference proteome</keyword>